<comment type="caution">
    <text evidence="4">The sequence shown here is derived from an EMBL/GenBank/DDBJ whole genome shotgun (WGS) entry which is preliminary data.</text>
</comment>
<dbReference type="InterPro" id="IPR052177">
    <property type="entry name" value="Divisome_Glycosyl_Hydrolase"/>
</dbReference>
<dbReference type="InterPro" id="IPR017853">
    <property type="entry name" value="GH"/>
</dbReference>
<protein>
    <submittedName>
        <fullName evidence="4">Family 10 glycosylhydrolase</fullName>
    </submittedName>
</protein>
<feature type="domain" description="Glycosyl hydrolase-like 10" evidence="3">
    <location>
        <begin position="84"/>
        <end position="398"/>
    </location>
</feature>
<gene>
    <name evidence="4" type="ORF">H8B04_13155</name>
</gene>
<dbReference type="Gene3D" id="3.20.20.80">
    <property type="entry name" value="Glycosidases"/>
    <property type="match status" value="1"/>
</dbReference>
<evidence type="ECO:0000256" key="1">
    <source>
        <dbReference type="ARBA" id="ARBA00022729"/>
    </source>
</evidence>
<evidence type="ECO:0000259" key="3">
    <source>
        <dbReference type="Pfam" id="PF02638"/>
    </source>
</evidence>
<dbReference type="PANTHER" id="PTHR43405:SF1">
    <property type="entry name" value="GLYCOSYL HYDROLASE DIGH"/>
    <property type="match status" value="1"/>
</dbReference>
<evidence type="ECO:0000313" key="5">
    <source>
        <dbReference type="Proteomes" id="UP000651271"/>
    </source>
</evidence>
<name>A0ABR7YH08_9SPHI</name>
<accession>A0ABR7YH08</accession>
<keyword evidence="1" id="KW-0732">Signal</keyword>
<evidence type="ECO:0000313" key="4">
    <source>
        <dbReference type="EMBL" id="MBD1430498.1"/>
    </source>
</evidence>
<reference evidence="4 5" key="1">
    <citation type="submission" date="2020-08" db="EMBL/GenBank/DDBJ databases">
        <title>Sphingobacterium sp. DN04309 isolated from aquaculture water.</title>
        <authorList>
            <person name="Zhang M."/>
        </authorList>
    </citation>
    <scope>NUCLEOTIDE SEQUENCE [LARGE SCALE GENOMIC DNA]</scope>
    <source>
        <strain evidence="4 5">DN04309</strain>
    </source>
</reference>
<dbReference type="PROSITE" id="PS51257">
    <property type="entry name" value="PROKAR_LIPOPROTEIN"/>
    <property type="match status" value="1"/>
</dbReference>
<keyword evidence="5" id="KW-1185">Reference proteome</keyword>
<dbReference type="Pfam" id="PF02638">
    <property type="entry name" value="GHL10"/>
    <property type="match status" value="1"/>
</dbReference>
<dbReference type="EMBL" id="JACOIJ010000029">
    <property type="protein sequence ID" value="MBD1430498.1"/>
    <property type="molecule type" value="Genomic_DNA"/>
</dbReference>
<dbReference type="InterPro" id="IPR003790">
    <property type="entry name" value="GHL10"/>
</dbReference>
<organism evidence="4 5">
    <name type="scientific">Sphingobacterium litopenaei</name>
    <dbReference type="NCBI Taxonomy" id="2763500"/>
    <lineage>
        <taxon>Bacteria</taxon>
        <taxon>Pseudomonadati</taxon>
        <taxon>Bacteroidota</taxon>
        <taxon>Sphingobacteriia</taxon>
        <taxon>Sphingobacteriales</taxon>
        <taxon>Sphingobacteriaceae</taxon>
        <taxon>Sphingobacterium</taxon>
    </lineage>
</organism>
<dbReference type="RefSeq" id="WP_190302635.1">
    <property type="nucleotide sequence ID" value="NZ_JACOIJ010000029.1"/>
</dbReference>
<dbReference type="PANTHER" id="PTHR43405">
    <property type="entry name" value="GLYCOSYL HYDROLASE DIGH"/>
    <property type="match status" value="1"/>
</dbReference>
<sequence length="543" mass="61958">MRINVLRTIAFLCLIVVIAVSCKSRKSKELKAATPSSGVEVVKEKDSVLPQTPAAPVVSGPVKKSEEPKKEEKIKVQLPEVPREFRAAWIATVANINWPSKRNLTTAQQKEEAIHLLDILKNNNFNAVIFQVRPSSDALYDSKFEPWSYFLTGEIGKRPEPYYDPLEFWVEEAHKRGLELHVWLNPYRAHHTNGGQVTSKSMVNTASDYIVRLKNGMYWFDPADKRTQDHASRVVNDIVTRYDIDGVHFDDYFYPYASYNGGADFPDSKTWNVYKANGGELSRGDWRRSHVNNFIERIYKEIKAEKPFVKFGLSPFGIWKPGYPAGVTGSSQYDELYADAKLWLNKGWIDYFTPQLYWPIEPANQSFTTLLKWWESENTFQRHLWPGLNTVEVKAAHKPTEIVNQINATRSIVPKSPGVVHWSIAGLTKNAEMLPTLNNGPYKQKSLVPKSPWLKANPLLAPTLLVTPENGKVFAKWLHKQPEQVRHFIVFAKYGSEWEWDIVDNNISAKEFASNKSGEKLSAVAVKAVDRLGNESEYEIKVF</sequence>
<feature type="region of interest" description="Disordered" evidence="2">
    <location>
        <begin position="45"/>
        <end position="71"/>
    </location>
</feature>
<dbReference type="Proteomes" id="UP000651271">
    <property type="component" value="Unassembled WGS sequence"/>
</dbReference>
<dbReference type="SUPFAM" id="SSF51445">
    <property type="entry name" value="(Trans)glycosidases"/>
    <property type="match status" value="1"/>
</dbReference>
<proteinExistence type="predicted"/>
<evidence type="ECO:0000256" key="2">
    <source>
        <dbReference type="SAM" id="MobiDB-lite"/>
    </source>
</evidence>